<reference evidence="1 3" key="1">
    <citation type="submission" date="2020-02" db="EMBL/GenBank/DDBJ databases">
        <authorList>
            <person name="Ferguson B K."/>
        </authorList>
    </citation>
    <scope>NUCLEOTIDE SEQUENCE [LARGE SCALE GENOMIC DNA]</scope>
</reference>
<accession>A0A6H5HL91</accession>
<proteinExistence type="predicted"/>
<dbReference type="AlphaFoldDB" id="A0A6H5HL91"/>
<evidence type="ECO:0000313" key="2">
    <source>
        <dbReference type="EMBL" id="CAB0018909.1"/>
    </source>
</evidence>
<protein>
    <submittedName>
        <fullName evidence="1">Uncharacterized protein</fullName>
    </submittedName>
</protein>
<dbReference type="EMBL" id="CADCXU010033477">
    <property type="protein sequence ID" value="CAB0018909.1"/>
    <property type="molecule type" value="Genomic_DNA"/>
</dbReference>
<keyword evidence="3" id="KW-1185">Reference proteome</keyword>
<feature type="non-terminal residue" evidence="1">
    <location>
        <position position="57"/>
    </location>
</feature>
<sequence>MVLAFGISDLSDAHHKFPVQETWTTLEVLPAGTSGHNKFYPPVQTESKLGRQTALIY</sequence>
<name>A0A6H5HL91_9HEMI</name>
<evidence type="ECO:0000313" key="1">
    <source>
        <dbReference type="EMBL" id="CAB0018908.1"/>
    </source>
</evidence>
<dbReference type="Proteomes" id="UP000479000">
    <property type="component" value="Unassembled WGS sequence"/>
</dbReference>
<gene>
    <name evidence="1" type="ORF">NTEN_LOCUS22621</name>
    <name evidence="2" type="ORF">NTEN_LOCUS22622</name>
</gene>
<evidence type="ECO:0000313" key="3">
    <source>
        <dbReference type="Proteomes" id="UP000479000"/>
    </source>
</evidence>
<organism evidence="1 3">
    <name type="scientific">Nesidiocoris tenuis</name>
    <dbReference type="NCBI Taxonomy" id="355587"/>
    <lineage>
        <taxon>Eukaryota</taxon>
        <taxon>Metazoa</taxon>
        <taxon>Ecdysozoa</taxon>
        <taxon>Arthropoda</taxon>
        <taxon>Hexapoda</taxon>
        <taxon>Insecta</taxon>
        <taxon>Pterygota</taxon>
        <taxon>Neoptera</taxon>
        <taxon>Paraneoptera</taxon>
        <taxon>Hemiptera</taxon>
        <taxon>Heteroptera</taxon>
        <taxon>Panheteroptera</taxon>
        <taxon>Cimicomorpha</taxon>
        <taxon>Miridae</taxon>
        <taxon>Dicyphina</taxon>
        <taxon>Nesidiocoris</taxon>
    </lineage>
</organism>
<dbReference type="EMBL" id="CADCXU010033476">
    <property type="protein sequence ID" value="CAB0018908.1"/>
    <property type="molecule type" value="Genomic_DNA"/>
</dbReference>